<dbReference type="Proteomes" id="UP000186817">
    <property type="component" value="Unassembled WGS sequence"/>
</dbReference>
<keyword evidence="6" id="KW-1185">Reference proteome</keyword>
<dbReference type="SUPFAM" id="SSF81799">
    <property type="entry name" value="Putative methyltransferase TM0872, insert domain"/>
    <property type="match status" value="1"/>
</dbReference>
<dbReference type="OrthoDB" id="439808at2759"/>
<dbReference type="NCBIfam" id="TIGR00006">
    <property type="entry name" value="16S rRNA (cytosine(1402)-N(4))-methyltransferase RsmH"/>
    <property type="match status" value="1"/>
</dbReference>
<dbReference type="EMBL" id="LSRX01001173">
    <property type="protein sequence ID" value="OLP82699.1"/>
    <property type="molecule type" value="Genomic_DNA"/>
</dbReference>
<keyword evidence="2 5" id="KW-0489">Methyltransferase</keyword>
<dbReference type="PROSITE" id="PS51367">
    <property type="entry name" value="THAUMATIN_2"/>
    <property type="match status" value="1"/>
</dbReference>
<evidence type="ECO:0000313" key="5">
    <source>
        <dbReference type="EMBL" id="OLP82699.1"/>
    </source>
</evidence>
<protein>
    <submittedName>
        <fullName evidence="5">Ribosomal RNA small subunit methyltransferase H</fullName>
    </submittedName>
</protein>
<reference evidence="5 6" key="1">
    <citation type="submission" date="2016-02" db="EMBL/GenBank/DDBJ databases">
        <title>Genome analysis of coral dinoflagellate symbionts highlights evolutionary adaptations to a symbiotic lifestyle.</title>
        <authorList>
            <person name="Aranda M."/>
            <person name="Li Y."/>
            <person name="Liew Y.J."/>
            <person name="Baumgarten S."/>
            <person name="Simakov O."/>
            <person name="Wilson M."/>
            <person name="Piel J."/>
            <person name="Ashoor H."/>
            <person name="Bougouffa S."/>
            <person name="Bajic V.B."/>
            <person name="Ryu T."/>
            <person name="Ravasi T."/>
            <person name="Bayer T."/>
            <person name="Micklem G."/>
            <person name="Kim H."/>
            <person name="Bhak J."/>
            <person name="Lajeunesse T.C."/>
            <person name="Voolstra C.R."/>
        </authorList>
    </citation>
    <scope>NUCLEOTIDE SEQUENCE [LARGE SCALE GENOMIC DNA]</scope>
    <source>
        <strain evidence="5 6">CCMP2467</strain>
    </source>
</reference>
<dbReference type="HAMAP" id="MF_01007">
    <property type="entry name" value="16SrRNA_methyltr_H"/>
    <property type="match status" value="1"/>
</dbReference>
<gene>
    <name evidence="5" type="primary">rsmH</name>
    <name evidence="5" type="ORF">AK812_SmicGene36634</name>
</gene>
<dbReference type="GO" id="GO:0071424">
    <property type="term" value="F:rRNA (cytosine-N4-)-methyltransferase activity"/>
    <property type="evidence" value="ECO:0007669"/>
    <property type="project" value="TreeGrafter"/>
</dbReference>
<dbReference type="PANTHER" id="PTHR11265:SF0">
    <property type="entry name" value="12S RRNA N4-METHYLCYTIDINE METHYLTRANSFERASE"/>
    <property type="match status" value="1"/>
</dbReference>
<name>A0A1Q9CID2_SYMMI</name>
<dbReference type="AlphaFoldDB" id="A0A1Q9CID2"/>
<sequence length="1234" mass="138768">MFRAIAAMQLEQGLEFDDEFPLDDHFEAIPRLEIVNGPGPINHAIPPLGNMIFDETETDQNELDPDYSKCQPPIDTKFEATWGKKARHFASRRESRRVAMEDSSNPVSLDLAASVSLPMDVEAVAATQLEPATQLDPATPPEEALTATLREEAPVVTPIKKRRQSHEALLSPAKTSPAASASSSWALVKEELQKVLQKHLGRRTEPLSKRFCSADPRAASSAVLLQGAAVPPEEAAESTASQKPDWKRWTHLARAGNLSVEDWQTSSRLRRPRLCEQLLEEMPVEHLKSRTVLAETTIGVVHVLRFTKYLKLGASHIEPHYKRRDQGPTQRLQTYKRLYASQDCRLESLPVVVVCRTAAQALLLEGFLHRFMRRWYPQMVMEESDSNELYSLDAQDVLLQQLHWRAQQWCDRRTGVLASTENALPEDNSSWDLCESAGLDAMHVLKCFHAGCDFIDMSLVDGFTLPFKLEVVAGTCTGQDPQAQTITNLDCSGLSVDKCPVDDNLGKGPTNMQAINPKIHKPVGCYAPCLKLIDTKWNNVQATGKSRNDPDVTKYCLRPGAPSDSSDQIVDGNSFRTGCTTPPENSQTCNAGPLPQTKYVQTVHQYCPGVYAFAYDDGQYRLTFMCPGVPLADQKFEEVKEKEDLFFSSCGAVTFVLFAGWMRPSRNSDVFLPPEWPWRKPWIFCEENHLQVLGGGGLQEWSDLHMGSWWLSRRSYTWGQVADAMIRAAARSPLRHDLHIPRCSPSKPGRLLDVQLAGAGVLLMATAPMSRRCPWARRRKSLPWRARGRSRTLARGEGTSNSILSMLTEEDSWEEEEEEWIDGFDLQGSIEEARDRHQRALSEGRVAGHEPVLLVPTMQWLFPSHCLANADDELSVRSGNELFTGLYVDCTFGRGGYSREILSRLSEDGRLVAMDVDPTCIQPGRLLEEEDSRFSFITRSFGDLDKLFGQKDPEMADLMSEVGRPQGLVFDVGVSSVQVDDKSRGFNMSNLSRSADTRLDLRMNPTAGISATEWLEAASSEEIAWVLREYGDDFQDDLEAERIAQLIYDDQQHNGPFYSMQRFAELVGQAKMVGDEEFEHTMRGKMHPARLTVQAIRLFLNSELESLQQGLEAAFGCLSHGGRCLITTFKRKEEMIVRRFVKRFEDPDEATVARIKKKRRLVELYPLCGTDLDYSVRLISLPLKPAVGEVSMNTRARSGSLHVLEKAPRTCPRVRVKPRMTKNRFREPTRVPII</sequence>
<evidence type="ECO:0000256" key="1">
    <source>
        <dbReference type="ARBA" id="ARBA00010396"/>
    </source>
</evidence>
<dbReference type="Gene3D" id="1.10.150.170">
    <property type="entry name" value="Putative methyltransferase TM0872, insert domain"/>
    <property type="match status" value="1"/>
</dbReference>
<dbReference type="InterPro" id="IPR001938">
    <property type="entry name" value="Thaumatin"/>
</dbReference>
<dbReference type="InterPro" id="IPR002903">
    <property type="entry name" value="RsmH"/>
</dbReference>
<dbReference type="GO" id="GO:0070475">
    <property type="term" value="P:rRNA base methylation"/>
    <property type="evidence" value="ECO:0007669"/>
    <property type="project" value="TreeGrafter"/>
</dbReference>
<dbReference type="Pfam" id="PF01795">
    <property type="entry name" value="Methyltransf_5"/>
    <property type="match status" value="1"/>
</dbReference>
<dbReference type="InterPro" id="IPR023397">
    <property type="entry name" value="SAM-dep_MeTrfase_MraW_recog"/>
</dbReference>
<keyword evidence="4" id="KW-0949">S-adenosyl-L-methionine</keyword>
<evidence type="ECO:0000256" key="3">
    <source>
        <dbReference type="ARBA" id="ARBA00022679"/>
    </source>
</evidence>
<evidence type="ECO:0000256" key="2">
    <source>
        <dbReference type="ARBA" id="ARBA00022603"/>
    </source>
</evidence>
<comment type="caution">
    <text evidence="5">The sequence shown here is derived from an EMBL/GenBank/DDBJ whole genome shotgun (WGS) entry which is preliminary data.</text>
</comment>
<evidence type="ECO:0000256" key="4">
    <source>
        <dbReference type="ARBA" id="ARBA00022691"/>
    </source>
</evidence>
<keyword evidence="3 5" id="KW-0808">Transferase</keyword>
<dbReference type="SUPFAM" id="SSF49870">
    <property type="entry name" value="Osmotin, thaumatin-like protein"/>
    <property type="match status" value="1"/>
</dbReference>
<dbReference type="SUPFAM" id="SSF53335">
    <property type="entry name" value="S-adenosyl-L-methionine-dependent methyltransferases"/>
    <property type="match status" value="1"/>
</dbReference>
<dbReference type="GO" id="GO:0005737">
    <property type="term" value="C:cytoplasm"/>
    <property type="evidence" value="ECO:0007669"/>
    <property type="project" value="TreeGrafter"/>
</dbReference>
<accession>A0A1Q9CID2</accession>
<organism evidence="5 6">
    <name type="scientific">Symbiodinium microadriaticum</name>
    <name type="common">Dinoflagellate</name>
    <name type="synonym">Zooxanthella microadriatica</name>
    <dbReference type="NCBI Taxonomy" id="2951"/>
    <lineage>
        <taxon>Eukaryota</taxon>
        <taxon>Sar</taxon>
        <taxon>Alveolata</taxon>
        <taxon>Dinophyceae</taxon>
        <taxon>Suessiales</taxon>
        <taxon>Symbiodiniaceae</taxon>
        <taxon>Symbiodinium</taxon>
    </lineage>
</organism>
<dbReference type="InterPro" id="IPR037176">
    <property type="entry name" value="Osmotin/thaumatin-like_sf"/>
</dbReference>
<dbReference type="Gene3D" id="3.40.50.150">
    <property type="entry name" value="Vaccinia Virus protein VP39"/>
    <property type="match status" value="1"/>
</dbReference>
<dbReference type="Gene3D" id="2.60.110.10">
    <property type="entry name" value="Thaumatin"/>
    <property type="match status" value="1"/>
</dbReference>
<dbReference type="PANTHER" id="PTHR11265">
    <property type="entry name" value="S-ADENOSYL-METHYLTRANSFERASE MRAW"/>
    <property type="match status" value="1"/>
</dbReference>
<proteinExistence type="inferred from homology"/>
<evidence type="ECO:0000313" key="6">
    <source>
        <dbReference type="Proteomes" id="UP000186817"/>
    </source>
</evidence>
<dbReference type="InterPro" id="IPR029063">
    <property type="entry name" value="SAM-dependent_MTases_sf"/>
</dbReference>
<comment type="similarity">
    <text evidence="1">Belongs to the methyltransferase superfamily. RsmH family.</text>
</comment>